<evidence type="ECO:0000259" key="1">
    <source>
        <dbReference type="Pfam" id="PF07110"/>
    </source>
</evidence>
<dbReference type="GO" id="GO:0016491">
    <property type="term" value="F:oxidoreductase activity"/>
    <property type="evidence" value="ECO:0007669"/>
    <property type="project" value="InterPro"/>
</dbReference>
<evidence type="ECO:0000313" key="3">
    <source>
        <dbReference type="Proteomes" id="UP000523079"/>
    </source>
</evidence>
<dbReference type="EMBL" id="JACGWT010000001">
    <property type="protein sequence ID" value="MBA8793023.1"/>
    <property type="molecule type" value="Genomic_DNA"/>
</dbReference>
<keyword evidence="3" id="KW-1185">Reference proteome</keyword>
<dbReference type="SUPFAM" id="SSF54909">
    <property type="entry name" value="Dimeric alpha+beta barrel"/>
    <property type="match status" value="1"/>
</dbReference>
<organism evidence="2 3">
    <name type="scientific">Microlunatus kandeliicorticis</name>
    <dbReference type="NCBI Taxonomy" id="1759536"/>
    <lineage>
        <taxon>Bacteria</taxon>
        <taxon>Bacillati</taxon>
        <taxon>Actinomycetota</taxon>
        <taxon>Actinomycetes</taxon>
        <taxon>Propionibacteriales</taxon>
        <taxon>Propionibacteriaceae</taxon>
        <taxon>Microlunatus</taxon>
    </lineage>
</organism>
<name>A0A7W3IPU3_9ACTN</name>
<dbReference type="PANTHER" id="PTHR40260:SF2">
    <property type="entry name" value="BLR8190 PROTEIN"/>
    <property type="match status" value="1"/>
</dbReference>
<sequence>MTILYERPDDLAAFRRYYEDTHVPLARRMPGLTGWNLCWLDEAAGDAAADGVGAGTDWALVAELYTVDREAMTAMLDSPEGRAARADLDNFVTARVVFLTGDEVEVALA</sequence>
<feature type="domain" description="EthD" evidence="1">
    <location>
        <begin position="10"/>
        <end position="92"/>
    </location>
</feature>
<dbReference type="InterPro" id="IPR009799">
    <property type="entry name" value="EthD_dom"/>
</dbReference>
<evidence type="ECO:0000313" key="2">
    <source>
        <dbReference type="EMBL" id="MBA8793023.1"/>
    </source>
</evidence>
<dbReference type="NCBIfam" id="TIGR02118">
    <property type="entry name" value="EthD family reductase"/>
    <property type="match status" value="1"/>
</dbReference>
<dbReference type="AlphaFoldDB" id="A0A7W3IPU3"/>
<dbReference type="PANTHER" id="PTHR40260">
    <property type="entry name" value="BLR8190 PROTEIN"/>
    <property type="match status" value="1"/>
</dbReference>
<proteinExistence type="predicted"/>
<dbReference type="InterPro" id="IPR011008">
    <property type="entry name" value="Dimeric_a/b-barrel"/>
</dbReference>
<dbReference type="Gene3D" id="3.30.70.100">
    <property type="match status" value="1"/>
</dbReference>
<dbReference type="Proteomes" id="UP000523079">
    <property type="component" value="Unassembled WGS sequence"/>
</dbReference>
<dbReference type="Pfam" id="PF07110">
    <property type="entry name" value="EthD"/>
    <property type="match status" value="1"/>
</dbReference>
<accession>A0A7W3IPU3</accession>
<reference evidence="2 3" key="1">
    <citation type="submission" date="2020-07" db="EMBL/GenBank/DDBJ databases">
        <title>Sequencing the genomes of 1000 actinobacteria strains.</title>
        <authorList>
            <person name="Klenk H.-P."/>
        </authorList>
    </citation>
    <scope>NUCLEOTIDE SEQUENCE [LARGE SCALE GENOMIC DNA]</scope>
    <source>
        <strain evidence="2 3">DSM 100723</strain>
    </source>
</reference>
<comment type="caution">
    <text evidence="2">The sequence shown here is derived from an EMBL/GenBank/DDBJ whole genome shotgun (WGS) entry which is preliminary data.</text>
</comment>
<protein>
    <submittedName>
        <fullName evidence="2">Uncharacterized protein (TIGR02118 family)</fullName>
    </submittedName>
</protein>
<gene>
    <name evidence="2" type="ORF">FHX74_000617</name>
</gene>